<dbReference type="OrthoDB" id="9573at2157"/>
<feature type="domain" description="ChsH2 rubredoxin-like zinc ribbon" evidence="3">
    <location>
        <begin position="20"/>
        <end position="54"/>
    </location>
</feature>
<dbReference type="EMBL" id="QMDX01000001">
    <property type="protein sequence ID" value="TSD15707.1"/>
    <property type="molecule type" value="Genomic_DNA"/>
</dbReference>
<dbReference type="RefSeq" id="WP_144260183.1">
    <property type="nucleotide sequence ID" value="NZ_QMDX01000001.1"/>
</dbReference>
<dbReference type="PANTHER" id="PTHR34075">
    <property type="entry name" value="BLR3430 PROTEIN"/>
    <property type="match status" value="1"/>
</dbReference>
<name>A0A554NE84_9EURY</name>
<accession>A0A554NE84</accession>
<evidence type="ECO:0000313" key="5">
    <source>
        <dbReference type="Proteomes" id="UP000319894"/>
    </source>
</evidence>
<comment type="caution">
    <text evidence="4">The sequence shown here is derived from an EMBL/GenBank/DDBJ whole genome shotgun (WGS) entry which is preliminary data.</text>
</comment>
<organism evidence="4 5">
    <name type="scientific">Haloglomus irregulare</name>
    <dbReference type="NCBI Taxonomy" id="2234134"/>
    <lineage>
        <taxon>Archaea</taxon>
        <taxon>Methanobacteriati</taxon>
        <taxon>Methanobacteriota</taxon>
        <taxon>Stenosarchaea group</taxon>
        <taxon>Halobacteria</taxon>
        <taxon>Halobacteriales</taxon>
        <taxon>Natronomonadaceae</taxon>
        <taxon>Haloglomus</taxon>
    </lineage>
</organism>
<keyword evidence="5" id="KW-1185">Reference proteome</keyword>
<protein>
    <recommendedName>
        <fullName evidence="6">DUF35 domain-containing protein</fullName>
    </recommendedName>
</protein>
<evidence type="ECO:0008006" key="6">
    <source>
        <dbReference type="Google" id="ProtNLM"/>
    </source>
</evidence>
<sequence>MSAQDDIELPETLSYHDWAAAVREGQLLGQSCNDCDHVGGVPSGACQECGGRDLTTVELPTTGTVYTETTINVPPEGFQERGYQVVVVDLGDARVMARIVGEHVDIGDDVSLSGFIDTDDDHPAPTFEPDD</sequence>
<dbReference type="InterPro" id="IPR052513">
    <property type="entry name" value="Thioester_dehydratase-like"/>
</dbReference>
<evidence type="ECO:0000259" key="3">
    <source>
        <dbReference type="Pfam" id="PF12172"/>
    </source>
</evidence>
<dbReference type="Gene3D" id="6.10.30.10">
    <property type="match status" value="1"/>
</dbReference>
<evidence type="ECO:0000259" key="2">
    <source>
        <dbReference type="Pfam" id="PF01796"/>
    </source>
</evidence>
<evidence type="ECO:0000313" key="4">
    <source>
        <dbReference type="EMBL" id="TSD15707.1"/>
    </source>
</evidence>
<gene>
    <name evidence="4" type="ORF">DP107_00540</name>
</gene>
<dbReference type="InterPro" id="IPR012340">
    <property type="entry name" value="NA-bd_OB-fold"/>
</dbReference>
<dbReference type="Pfam" id="PF12172">
    <property type="entry name" value="zf-ChsH2"/>
    <property type="match status" value="1"/>
</dbReference>
<dbReference type="SUPFAM" id="SSF50249">
    <property type="entry name" value="Nucleic acid-binding proteins"/>
    <property type="match status" value="1"/>
</dbReference>
<dbReference type="InParanoid" id="A0A554NE84"/>
<feature type="domain" description="ChsH2 C-terminal OB-fold" evidence="2">
    <location>
        <begin position="57"/>
        <end position="112"/>
    </location>
</feature>
<dbReference type="InterPro" id="IPR002878">
    <property type="entry name" value="ChsH2_C"/>
</dbReference>
<evidence type="ECO:0000256" key="1">
    <source>
        <dbReference type="SAM" id="MobiDB-lite"/>
    </source>
</evidence>
<proteinExistence type="predicted"/>
<dbReference type="Proteomes" id="UP000319894">
    <property type="component" value="Unassembled WGS sequence"/>
</dbReference>
<reference evidence="4 5" key="1">
    <citation type="submission" date="2018-06" db="EMBL/GenBank/DDBJ databases">
        <title>Natronomonas sp. F16-60 a new haloarchaeon isolated from a solar saltern of Isla Cristina, Huelva, Spain.</title>
        <authorList>
            <person name="Duran-Viseras A."/>
            <person name="Sanchez-Porro C."/>
            <person name="Ventosa A."/>
        </authorList>
    </citation>
    <scope>NUCLEOTIDE SEQUENCE [LARGE SCALE GENOMIC DNA]</scope>
    <source>
        <strain evidence="4 5">F16-60</strain>
    </source>
</reference>
<dbReference type="AlphaFoldDB" id="A0A554NE84"/>
<dbReference type="PANTHER" id="PTHR34075:SF5">
    <property type="entry name" value="BLR3430 PROTEIN"/>
    <property type="match status" value="1"/>
</dbReference>
<dbReference type="InterPro" id="IPR022002">
    <property type="entry name" value="ChsH2_Znr"/>
</dbReference>
<feature type="region of interest" description="Disordered" evidence="1">
    <location>
        <begin position="110"/>
        <end position="131"/>
    </location>
</feature>
<dbReference type="Pfam" id="PF01796">
    <property type="entry name" value="OB_ChsH2_C"/>
    <property type="match status" value="1"/>
</dbReference>